<proteinExistence type="predicted"/>
<evidence type="ECO:0000313" key="4">
    <source>
        <dbReference type="EnsemblMetazoa" id="XP_029345769.1"/>
    </source>
</evidence>
<protein>
    <recommendedName>
        <fullName evidence="3">EGF-like domain-containing protein</fullName>
    </recommendedName>
</protein>
<comment type="caution">
    <text evidence="2">Lacks conserved residue(s) required for the propagation of feature annotation.</text>
</comment>
<dbReference type="GO" id="GO:0007157">
    <property type="term" value="P:heterophilic cell-cell adhesion via plasma membrane cell adhesion molecules"/>
    <property type="evidence" value="ECO:0007669"/>
    <property type="project" value="TreeGrafter"/>
</dbReference>
<evidence type="ECO:0000259" key="3">
    <source>
        <dbReference type="PROSITE" id="PS50026"/>
    </source>
</evidence>
<reference evidence="4" key="2">
    <citation type="submission" date="2022-06" db="UniProtKB">
        <authorList>
            <consortium name="EnsemblMetazoa"/>
        </authorList>
    </citation>
    <scope>IDENTIFICATION</scope>
</reference>
<dbReference type="GO" id="GO:0016020">
    <property type="term" value="C:membrane"/>
    <property type="evidence" value="ECO:0007669"/>
    <property type="project" value="TreeGrafter"/>
</dbReference>
<dbReference type="Gene3D" id="2.170.300.10">
    <property type="entry name" value="Tie2 ligand-binding domain superfamily"/>
    <property type="match status" value="1"/>
</dbReference>
<reference evidence="5" key="1">
    <citation type="submission" date="2010-06" db="EMBL/GenBank/DDBJ databases">
        <authorList>
            <person name="Jiang H."/>
            <person name="Abraham K."/>
            <person name="Ali S."/>
            <person name="Alsbrooks S.L."/>
            <person name="Anim B.N."/>
            <person name="Anosike U.S."/>
            <person name="Attaway T."/>
            <person name="Bandaranaike D.P."/>
            <person name="Battles P.K."/>
            <person name="Bell S.N."/>
            <person name="Bell A.V."/>
            <person name="Beltran B."/>
            <person name="Bickham C."/>
            <person name="Bustamante Y."/>
            <person name="Caleb T."/>
            <person name="Canada A."/>
            <person name="Cardenas V."/>
            <person name="Carter K."/>
            <person name="Chacko J."/>
            <person name="Chandrabose M.N."/>
            <person name="Chavez D."/>
            <person name="Chavez A."/>
            <person name="Chen L."/>
            <person name="Chu H.-S."/>
            <person name="Claassen K.J."/>
            <person name="Cockrell R."/>
            <person name="Collins M."/>
            <person name="Cooper J.A."/>
            <person name="Cree A."/>
            <person name="Curry S.M."/>
            <person name="Da Y."/>
            <person name="Dao M.D."/>
            <person name="Das B."/>
            <person name="Davila M.-L."/>
            <person name="Davy-Carroll L."/>
            <person name="Denson S."/>
            <person name="Dinh H."/>
            <person name="Ebong V.E."/>
            <person name="Edwards J.R."/>
            <person name="Egan A."/>
            <person name="El-Daye J."/>
            <person name="Escobedo L."/>
            <person name="Fernandez S."/>
            <person name="Fernando P.R."/>
            <person name="Flagg N."/>
            <person name="Forbes L.D."/>
            <person name="Fowler R.G."/>
            <person name="Fu Q."/>
            <person name="Gabisi R.A."/>
            <person name="Ganer J."/>
            <person name="Garbino Pronczuk A."/>
            <person name="Garcia R.M."/>
            <person name="Garner T."/>
            <person name="Garrett T.E."/>
            <person name="Gonzalez D.A."/>
            <person name="Hamid H."/>
            <person name="Hawkins E.S."/>
            <person name="Hirani K."/>
            <person name="Hogues M.E."/>
            <person name="Hollins B."/>
            <person name="Hsiao C.-H."/>
            <person name="Jabil R."/>
            <person name="James M.L."/>
            <person name="Jhangiani S.N."/>
            <person name="Johnson B."/>
            <person name="Johnson Q."/>
            <person name="Joshi V."/>
            <person name="Kalu J.B."/>
            <person name="Kam C."/>
            <person name="Kashfia A."/>
            <person name="Keebler J."/>
            <person name="Kisamo H."/>
            <person name="Kovar C.L."/>
            <person name="Lago L.A."/>
            <person name="Lai C.-Y."/>
            <person name="Laidlaw J."/>
            <person name="Lara F."/>
            <person name="Le T.-K."/>
            <person name="Lee S.L."/>
            <person name="Legall F.H."/>
            <person name="Lemon S.J."/>
            <person name="Lewis L.R."/>
            <person name="Li B."/>
            <person name="Liu Y."/>
            <person name="Liu Y.-S."/>
            <person name="Lopez J."/>
            <person name="Lozado R.J."/>
            <person name="Lu J."/>
            <person name="Madu R.C."/>
            <person name="Maheshwari M."/>
            <person name="Maheshwari R."/>
            <person name="Malloy K."/>
            <person name="Martinez E."/>
            <person name="Mathew T."/>
            <person name="Mercado I.C."/>
            <person name="Mercado C."/>
            <person name="Meyer B."/>
            <person name="Montgomery K."/>
            <person name="Morgan M.B."/>
            <person name="Munidasa M."/>
            <person name="Nazareth L.V."/>
            <person name="Nelson J."/>
            <person name="Ng B.M."/>
            <person name="Nguyen N.B."/>
            <person name="Nguyen P.Q."/>
            <person name="Nguyen T."/>
            <person name="Obregon M."/>
            <person name="Okwuonu G.O."/>
            <person name="Onwere C.G."/>
            <person name="Orozco G."/>
            <person name="Parra A."/>
            <person name="Patel S."/>
            <person name="Patil S."/>
            <person name="Perez A."/>
            <person name="Perez Y."/>
            <person name="Pham C."/>
            <person name="Primus E.L."/>
            <person name="Pu L.-L."/>
            <person name="Puazo M."/>
            <person name="Qin X."/>
            <person name="Quiroz J.B."/>
            <person name="Reese J."/>
            <person name="Richards S."/>
            <person name="Rives C.M."/>
            <person name="Robberts R."/>
            <person name="Ruiz S.J."/>
            <person name="Ruiz M.J."/>
            <person name="Santibanez J."/>
            <person name="Schneider B.W."/>
            <person name="Sisson I."/>
            <person name="Smith M."/>
            <person name="Sodergren E."/>
            <person name="Song X.-Z."/>
            <person name="Song B.B."/>
            <person name="Summersgill H."/>
            <person name="Thelus R."/>
            <person name="Thornton R.D."/>
            <person name="Trejos Z.Y."/>
            <person name="Usmani K."/>
            <person name="Vattathil S."/>
            <person name="Villasana D."/>
            <person name="Walker D.L."/>
            <person name="Wang S."/>
            <person name="Wang K."/>
            <person name="White C.S."/>
            <person name="Williams A.C."/>
            <person name="Williamson J."/>
            <person name="Wilson K."/>
            <person name="Woghiren I.O."/>
            <person name="Woodworth J.R."/>
            <person name="Worley K.C."/>
            <person name="Wright R.A."/>
            <person name="Wu W."/>
            <person name="Young L."/>
            <person name="Zhang L."/>
            <person name="Zhang J."/>
            <person name="Zhu Y."/>
            <person name="Muzny D.M."/>
            <person name="Weinstock G."/>
            <person name="Gibbs R.A."/>
        </authorList>
    </citation>
    <scope>NUCLEOTIDE SEQUENCE [LARGE SCALE GENOMIC DNA]</scope>
    <source>
        <strain evidence="5">LSR1</strain>
    </source>
</reference>
<dbReference type="RefSeq" id="XP_029345769.1">
    <property type="nucleotide sequence ID" value="XM_029489909.1"/>
</dbReference>
<keyword evidence="2" id="KW-1015">Disulfide bond</keyword>
<dbReference type="GO" id="GO:0030169">
    <property type="term" value="F:low-density lipoprotein particle binding"/>
    <property type="evidence" value="ECO:0007669"/>
    <property type="project" value="TreeGrafter"/>
</dbReference>
<organism evidence="4 5">
    <name type="scientific">Acyrthosiphon pisum</name>
    <name type="common">Pea aphid</name>
    <dbReference type="NCBI Taxonomy" id="7029"/>
    <lineage>
        <taxon>Eukaryota</taxon>
        <taxon>Metazoa</taxon>
        <taxon>Ecdysozoa</taxon>
        <taxon>Arthropoda</taxon>
        <taxon>Hexapoda</taxon>
        <taxon>Insecta</taxon>
        <taxon>Pterygota</taxon>
        <taxon>Neoptera</taxon>
        <taxon>Paraneoptera</taxon>
        <taxon>Hemiptera</taxon>
        <taxon>Sternorrhyncha</taxon>
        <taxon>Aphidomorpha</taxon>
        <taxon>Aphidoidea</taxon>
        <taxon>Aphididae</taxon>
        <taxon>Macrosiphini</taxon>
        <taxon>Acyrthosiphon</taxon>
    </lineage>
</organism>
<dbReference type="EnsemblMetazoa" id="XM_029489909.1">
    <property type="protein sequence ID" value="XP_029345769.1"/>
    <property type="gene ID" value="LOC115034130"/>
</dbReference>
<keyword evidence="5" id="KW-1185">Reference proteome</keyword>
<accession>A0A8R2JSQ7</accession>
<dbReference type="PROSITE" id="PS00022">
    <property type="entry name" value="EGF_1"/>
    <property type="match status" value="1"/>
</dbReference>
<dbReference type="PROSITE" id="PS50026">
    <property type="entry name" value="EGF_3"/>
    <property type="match status" value="1"/>
</dbReference>
<feature type="disulfide bond" evidence="2">
    <location>
        <begin position="71"/>
        <end position="80"/>
    </location>
</feature>
<evidence type="ECO:0000256" key="2">
    <source>
        <dbReference type="PROSITE-ProRule" id="PRU00076"/>
    </source>
</evidence>
<dbReference type="InterPro" id="IPR000742">
    <property type="entry name" value="EGF"/>
</dbReference>
<feature type="domain" description="EGF-like" evidence="3">
    <location>
        <begin position="39"/>
        <end position="81"/>
    </location>
</feature>
<dbReference type="PANTHER" id="PTHR24043">
    <property type="entry name" value="SCAVENGER RECEPTOR CLASS F"/>
    <property type="match status" value="1"/>
</dbReference>
<dbReference type="OrthoDB" id="6631079at2759"/>
<sequence length="176" mass="19453">MSPEDNLIRWGLFDPLRDILIRGSKCPRIKMSPYRLYFIGYFHLSIVEPSYYQGSCLNGGYIIKKSLKCICPPGFKGQFCETGCGVNSYGSDCKGVCSIQSDKMCRGMFMCTSYGCTCPTGLTGPSCNEDCTMGTYGADCKQTCSKHCLNNMCDQYTGVCLNGCSVGYILPYCRKN</sequence>
<dbReference type="KEGG" id="api:115034130"/>
<evidence type="ECO:0000256" key="1">
    <source>
        <dbReference type="ARBA" id="ARBA00022536"/>
    </source>
</evidence>
<keyword evidence="1 2" id="KW-0245">EGF-like domain</keyword>
<dbReference type="PANTHER" id="PTHR24043:SF0">
    <property type="entry name" value="SCAVENGER RECEPTOR CLASS F MEMBER 1"/>
    <property type="match status" value="1"/>
</dbReference>
<dbReference type="GO" id="GO:0016358">
    <property type="term" value="P:dendrite development"/>
    <property type="evidence" value="ECO:0007669"/>
    <property type="project" value="TreeGrafter"/>
</dbReference>
<dbReference type="SUPFAM" id="SSF57196">
    <property type="entry name" value="EGF/Laminin"/>
    <property type="match status" value="1"/>
</dbReference>
<dbReference type="AlphaFoldDB" id="A0A8R2JSQ7"/>
<dbReference type="GO" id="GO:0010976">
    <property type="term" value="P:positive regulation of neuron projection development"/>
    <property type="evidence" value="ECO:0007669"/>
    <property type="project" value="TreeGrafter"/>
</dbReference>
<dbReference type="GeneID" id="115034130"/>
<dbReference type="Proteomes" id="UP000007819">
    <property type="component" value="Chromosome A2"/>
</dbReference>
<dbReference type="InterPro" id="IPR042635">
    <property type="entry name" value="MEGF10/SREC1/2-like"/>
</dbReference>
<dbReference type="GO" id="GO:0016322">
    <property type="term" value="P:neuron remodeling"/>
    <property type="evidence" value="ECO:0007669"/>
    <property type="project" value="TreeGrafter"/>
</dbReference>
<evidence type="ECO:0000313" key="5">
    <source>
        <dbReference type="Proteomes" id="UP000007819"/>
    </source>
</evidence>
<name>A0A8R2JSQ7_ACYPI</name>
<dbReference type="GO" id="GO:0005044">
    <property type="term" value="F:scavenger receptor activity"/>
    <property type="evidence" value="ECO:0007669"/>
    <property type="project" value="InterPro"/>
</dbReference>